<evidence type="ECO:0000313" key="3">
    <source>
        <dbReference type="Proteomes" id="UP000324853"/>
    </source>
</evidence>
<dbReference type="Pfam" id="PF00535">
    <property type="entry name" value="Glycos_transf_2"/>
    <property type="match status" value="1"/>
</dbReference>
<dbReference type="Proteomes" id="UP000324853">
    <property type="component" value="Unassembled WGS sequence"/>
</dbReference>
<dbReference type="SUPFAM" id="SSF53448">
    <property type="entry name" value="Nucleotide-diphospho-sugar transferases"/>
    <property type="match status" value="1"/>
</dbReference>
<keyword evidence="3" id="KW-1185">Reference proteome</keyword>
<dbReference type="InterPro" id="IPR029044">
    <property type="entry name" value="Nucleotide-diphossugar_trans"/>
</dbReference>
<dbReference type="Gene3D" id="3.90.550.10">
    <property type="entry name" value="Spore Coat Polysaccharide Biosynthesis Protein SpsA, Chain A"/>
    <property type="match status" value="1"/>
</dbReference>
<dbReference type="RefSeq" id="WP_148750742.1">
    <property type="nucleotide sequence ID" value="NZ_VSSR01000016.1"/>
</dbReference>
<dbReference type="InterPro" id="IPR001173">
    <property type="entry name" value="Glyco_trans_2-like"/>
</dbReference>
<protein>
    <submittedName>
        <fullName evidence="2">Glycosyltransferase</fullName>
    </submittedName>
</protein>
<organism evidence="2 3">
    <name type="scientific">Bradyrhizobium cytisi</name>
    <dbReference type="NCBI Taxonomy" id="515489"/>
    <lineage>
        <taxon>Bacteria</taxon>
        <taxon>Pseudomonadati</taxon>
        <taxon>Pseudomonadota</taxon>
        <taxon>Alphaproteobacteria</taxon>
        <taxon>Hyphomicrobiales</taxon>
        <taxon>Nitrobacteraceae</taxon>
        <taxon>Bradyrhizobium</taxon>
    </lineage>
</organism>
<feature type="domain" description="Glycosyltransferase 2-like" evidence="1">
    <location>
        <begin position="33"/>
        <end position="154"/>
    </location>
</feature>
<dbReference type="EMBL" id="VSSR01000016">
    <property type="protein sequence ID" value="TYL85910.1"/>
    <property type="molecule type" value="Genomic_DNA"/>
</dbReference>
<comment type="caution">
    <text evidence="2">The sequence shown here is derived from an EMBL/GenBank/DDBJ whole genome shotgun (WGS) entry which is preliminary data.</text>
</comment>
<proteinExistence type="predicted"/>
<evidence type="ECO:0000313" key="2">
    <source>
        <dbReference type="EMBL" id="TYL85910.1"/>
    </source>
</evidence>
<reference evidence="2 3" key="1">
    <citation type="submission" date="2019-08" db="EMBL/GenBank/DDBJ databases">
        <title>Bradyrhizobium hipponensis sp. nov., a rhizobium isolated from a Lupinus angustifolius root nodule in Tunisia.</title>
        <authorList>
            <person name="Off K."/>
            <person name="Rejili M."/>
            <person name="Mars M."/>
            <person name="Brachmann A."/>
            <person name="Marin M."/>
        </authorList>
    </citation>
    <scope>NUCLEOTIDE SEQUENCE [LARGE SCALE GENOMIC DNA]</scope>
    <source>
        <strain evidence="2 3">CTAW11</strain>
    </source>
</reference>
<name>A0A5S4X0M0_9BRAD</name>
<sequence>MNDLERSLAFTPKPEQIGHVRSLSRAELPSFAVVIPSFNQATFLRETLESVLAQDYPNMEIFVADGGSTDGSVDILEEYARSRPGVVRYDSRPDGGHHHGVNKGIANTTGEIVAWINSDDVYLPDTFWKVATFFHYNQMAMVVYGRNRYADRELNPLIDYPVDWSPLISEQRRRMMHFCLVPQPSLFFKRMAITLCGALNSKILDYELWMRWQENVPFYFCDDYFSLSRLHDDAITANADRRLLSGVCEAVHQYYGVVPLSWAFKYAYTIEHGAAWARGEAPPAGCKIQLMARWYWMTMNMRWSPRLASRSMRRFRTWAAQGRRIAA</sequence>
<dbReference type="GO" id="GO:0016758">
    <property type="term" value="F:hexosyltransferase activity"/>
    <property type="evidence" value="ECO:0007669"/>
    <property type="project" value="UniProtKB-ARBA"/>
</dbReference>
<gene>
    <name evidence="2" type="ORF">FXB38_10330</name>
</gene>
<dbReference type="PANTHER" id="PTHR22916:SF65">
    <property type="entry name" value="SLR1065 PROTEIN"/>
    <property type="match status" value="1"/>
</dbReference>
<keyword evidence="2" id="KW-0808">Transferase</keyword>
<accession>A0A5S4X0M0</accession>
<evidence type="ECO:0000259" key="1">
    <source>
        <dbReference type="Pfam" id="PF00535"/>
    </source>
</evidence>
<dbReference type="OrthoDB" id="5291101at2"/>
<dbReference type="AlphaFoldDB" id="A0A5S4X0M0"/>
<dbReference type="PANTHER" id="PTHR22916">
    <property type="entry name" value="GLYCOSYLTRANSFERASE"/>
    <property type="match status" value="1"/>
</dbReference>